<dbReference type="EMBL" id="RBKS01000001">
    <property type="protein sequence ID" value="RKR76478.1"/>
    <property type="molecule type" value="Genomic_DNA"/>
</dbReference>
<dbReference type="GO" id="GO:0005524">
    <property type="term" value="F:ATP binding"/>
    <property type="evidence" value="ECO:0007669"/>
    <property type="project" value="UniProtKB-KW"/>
</dbReference>
<name>A0A495IM27_9MICO</name>
<evidence type="ECO:0000256" key="11">
    <source>
        <dbReference type="ARBA" id="ARBA00022695"/>
    </source>
</evidence>
<evidence type="ECO:0000256" key="7">
    <source>
        <dbReference type="ARBA" id="ARBA00018483"/>
    </source>
</evidence>
<dbReference type="EC" id="2.7.1.26" evidence="5"/>
<organism evidence="21 22">
    <name type="scientific">Frondihabitans australicus</name>
    <dbReference type="NCBI Taxonomy" id="386892"/>
    <lineage>
        <taxon>Bacteria</taxon>
        <taxon>Bacillati</taxon>
        <taxon>Actinomycetota</taxon>
        <taxon>Actinomycetes</taxon>
        <taxon>Micrococcales</taxon>
        <taxon>Microbacteriaceae</taxon>
        <taxon>Frondihabitans</taxon>
    </lineage>
</organism>
<evidence type="ECO:0000256" key="2">
    <source>
        <dbReference type="ARBA" id="ARBA00004726"/>
    </source>
</evidence>
<dbReference type="GO" id="GO:0009231">
    <property type="term" value="P:riboflavin biosynthetic process"/>
    <property type="evidence" value="ECO:0007669"/>
    <property type="project" value="InterPro"/>
</dbReference>
<evidence type="ECO:0000313" key="22">
    <source>
        <dbReference type="Proteomes" id="UP000280008"/>
    </source>
</evidence>
<evidence type="ECO:0000259" key="20">
    <source>
        <dbReference type="SMART" id="SM00904"/>
    </source>
</evidence>
<dbReference type="InterPro" id="IPR023465">
    <property type="entry name" value="Riboflavin_kinase_dom_sf"/>
</dbReference>
<accession>A0A495IM27</accession>
<evidence type="ECO:0000256" key="14">
    <source>
        <dbReference type="ARBA" id="ARBA00022827"/>
    </source>
</evidence>
<evidence type="ECO:0000256" key="12">
    <source>
        <dbReference type="ARBA" id="ARBA00022741"/>
    </source>
</evidence>
<keyword evidence="11 21" id="KW-0548">Nucleotidyltransferase</keyword>
<dbReference type="GO" id="GO:0003919">
    <property type="term" value="F:FMN adenylyltransferase activity"/>
    <property type="evidence" value="ECO:0007669"/>
    <property type="project" value="UniProtKB-EC"/>
</dbReference>
<evidence type="ECO:0000256" key="17">
    <source>
        <dbReference type="ARBA" id="ARBA00032176"/>
    </source>
</evidence>
<evidence type="ECO:0000256" key="1">
    <source>
        <dbReference type="ARBA" id="ARBA00002121"/>
    </source>
</evidence>
<proteinExistence type="inferred from homology"/>
<evidence type="ECO:0000256" key="10">
    <source>
        <dbReference type="ARBA" id="ARBA00022679"/>
    </source>
</evidence>
<dbReference type="InterPro" id="IPR023468">
    <property type="entry name" value="Riboflavin_kinase"/>
</dbReference>
<evidence type="ECO:0000256" key="19">
    <source>
        <dbReference type="ARBA" id="ARBA00049494"/>
    </source>
</evidence>
<evidence type="ECO:0000256" key="6">
    <source>
        <dbReference type="ARBA" id="ARBA00012393"/>
    </source>
</evidence>
<dbReference type="InterPro" id="IPR015865">
    <property type="entry name" value="Riboflavin_kinase_bac/euk"/>
</dbReference>
<evidence type="ECO:0000313" key="21">
    <source>
        <dbReference type="EMBL" id="RKR76478.1"/>
    </source>
</evidence>
<comment type="pathway">
    <text evidence="2">Cofactor biosynthesis; FAD biosynthesis; FAD from FMN: step 1/1.</text>
</comment>
<evidence type="ECO:0000256" key="15">
    <source>
        <dbReference type="ARBA" id="ARBA00022840"/>
    </source>
</evidence>
<evidence type="ECO:0000256" key="9">
    <source>
        <dbReference type="ARBA" id="ARBA00022643"/>
    </source>
</evidence>
<evidence type="ECO:0000256" key="8">
    <source>
        <dbReference type="ARBA" id="ARBA00022630"/>
    </source>
</evidence>
<keyword evidence="12" id="KW-0547">Nucleotide-binding</keyword>
<dbReference type="FunFam" id="2.40.30.30:FF:000003">
    <property type="entry name" value="Riboflavin biosynthesis protein"/>
    <property type="match status" value="1"/>
</dbReference>
<dbReference type="RefSeq" id="WP_121371448.1">
    <property type="nucleotide sequence ID" value="NZ_RBKS01000001.1"/>
</dbReference>
<keyword evidence="16" id="KW-0511">Multifunctional enzyme</keyword>
<comment type="catalytic activity">
    <reaction evidence="19">
        <text>FMN + ATP + H(+) = FAD + diphosphate</text>
        <dbReference type="Rhea" id="RHEA:17237"/>
        <dbReference type="ChEBI" id="CHEBI:15378"/>
        <dbReference type="ChEBI" id="CHEBI:30616"/>
        <dbReference type="ChEBI" id="CHEBI:33019"/>
        <dbReference type="ChEBI" id="CHEBI:57692"/>
        <dbReference type="ChEBI" id="CHEBI:58210"/>
        <dbReference type="EC" id="2.7.7.2"/>
    </reaction>
</comment>
<dbReference type="GO" id="GO:0008531">
    <property type="term" value="F:riboflavin kinase activity"/>
    <property type="evidence" value="ECO:0007669"/>
    <property type="project" value="UniProtKB-EC"/>
</dbReference>
<dbReference type="Pfam" id="PF01687">
    <property type="entry name" value="Flavokinase"/>
    <property type="match status" value="1"/>
</dbReference>
<dbReference type="SUPFAM" id="SSF82114">
    <property type="entry name" value="Riboflavin kinase-like"/>
    <property type="match status" value="1"/>
</dbReference>
<evidence type="ECO:0000256" key="3">
    <source>
        <dbReference type="ARBA" id="ARBA00005201"/>
    </source>
</evidence>
<keyword evidence="8" id="KW-0285">Flavoprotein</keyword>
<evidence type="ECO:0000256" key="18">
    <source>
        <dbReference type="ARBA" id="ARBA00047880"/>
    </source>
</evidence>
<dbReference type="SMART" id="SM00904">
    <property type="entry name" value="Flavokinase"/>
    <property type="match status" value="1"/>
</dbReference>
<evidence type="ECO:0000256" key="13">
    <source>
        <dbReference type="ARBA" id="ARBA00022777"/>
    </source>
</evidence>
<dbReference type="PANTHER" id="PTHR22749">
    <property type="entry name" value="RIBOFLAVIN KINASE/FMN ADENYLYLTRANSFERASE"/>
    <property type="match status" value="1"/>
</dbReference>
<sequence length="154" mass="16635">MSLPLIDTSPTSTSVGARRGAGLRTVADLTRYPSVRGEVVHGEMRGRELGFPTANMAQDAVGTVPEDGVYAARVIIEGRLYDAAVSVGDNPTFEGVPARQIEAYLLDVSLDLYGKQMAVYFVERIRGNVRFEGLESLVAQIAADVENVRHRLAA</sequence>
<comment type="similarity">
    <text evidence="4">Belongs to the RibF family.</text>
</comment>
<keyword evidence="14" id="KW-0274">FAD</keyword>
<dbReference type="EC" id="2.7.7.2" evidence="6"/>
<keyword evidence="13 21" id="KW-0418">Kinase</keyword>
<comment type="function">
    <text evidence="1">Catalyzes the phosphorylation of riboflavin to FMN followed by the adenylation of FMN to FAD.</text>
</comment>
<dbReference type="OrthoDB" id="9803667at2"/>
<keyword evidence="10 21" id="KW-0808">Transferase</keyword>
<keyword evidence="9" id="KW-0288">FMN</keyword>
<dbReference type="AlphaFoldDB" id="A0A495IM27"/>
<evidence type="ECO:0000256" key="5">
    <source>
        <dbReference type="ARBA" id="ARBA00012105"/>
    </source>
</evidence>
<dbReference type="PANTHER" id="PTHR22749:SF6">
    <property type="entry name" value="RIBOFLAVIN KINASE"/>
    <property type="match status" value="1"/>
</dbReference>
<reference evidence="21 22" key="1">
    <citation type="submission" date="2018-10" db="EMBL/GenBank/DDBJ databases">
        <title>Sequencing the genomes of 1000 actinobacteria strains.</title>
        <authorList>
            <person name="Klenk H.-P."/>
        </authorList>
    </citation>
    <scope>NUCLEOTIDE SEQUENCE [LARGE SCALE GENOMIC DNA]</scope>
    <source>
        <strain evidence="21 22">DSM 17894</strain>
    </source>
</reference>
<dbReference type="GO" id="GO:0009398">
    <property type="term" value="P:FMN biosynthetic process"/>
    <property type="evidence" value="ECO:0007669"/>
    <property type="project" value="TreeGrafter"/>
</dbReference>
<evidence type="ECO:0000256" key="4">
    <source>
        <dbReference type="ARBA" id="ARBA00010214"/>
    </source>
</evidence>
<protein>
    <recommendedName>
        <fullName evidence="7">Bifunctional riboflavin kinase/FMN adenylyltransferase</fullName>
        <ecNumber evidence="5">2.7.1.26</ecNumber>
        <ecNumber evidence="6">2.7.7.2</ecNumber>
    </recommendedName>
    <alternativeName>
        <fullName evidence="17">Riboflavin biosynthesis protein RibF</fullName>
    </alternativeName>
</protein>
<feature type="domain" description="Riboflavin kinase" evidence="20">
    <location>
        <begin position="28"/>
        <end position="153"/>
    </location>
</feature>
<keyword evidence="22" id="KW-1185">Reference proteome</keyword>
<comment type="pathway">
    <text evidence="3">Cofactor biosynthesis; FMN biosynthesis; FMN from riboflavin (ATP route): step 1/1.</text>
</comment>
<gene>
    <name evidence="21" type="ORF">C8E83_3654</name>
</gene>
<comment type="catalytic activity">
    <reaction evidence="18">
        <text>riboflavin + ATP = FMN + ADP + H(+)</text>
        <dbReference type="Rhea" id="RHEA:14357"/>
        <dbReference type="ChEBI" id="CHEBI:15378"/>
        <dbReference type="ChEBI" id="CHEBI:30616"/>
        <dbReference type="ChEBI" id="CHEBI:57986"/>
        <dbReference type="ChEBI" id="CHEBI:58210"/>
        <dbReference type="ChEBI" id="CHEBI:456216"/>
        <dbReference type="EC" id="2.7.1.26"/>
    </reaction>
</comment>
<comment type="caution">
    <text evidence="21">The sequence shown here is derived from an EMBL/GenBank/DDBJ whole genome shotgun (WGS) entry which is preliminary data.</text>
</comment>
<dbReference type="Gene3D" id="2.40.30.30">
    <property type="entry name" value="Riboflavin kinase-like"/>
    <property type="match status" value="1"/>
</dbReference>
<evidence type="ECO:0000256" key="16">
    <source>
        <dbReference type="ARBA" id="ARBA00023268"/>
    </source>
</evidence>
<dbReference type="Proteomes" id="UP000280008">
    <property type="component" value="Unassembled WGS sequence"/>
</dbReference>
<keyword evidence="15" id="KW-0067">ATP-binding</keyword>